<feature type="domain" description="PHD-type" evidence="13">
    <location>
        <begin position="321"/>
        <end position="442"/>
    </location>
</feature>
<dbReference type="EMBL" id="BTGU01000033">
    <property type="protein sequence ID" value="GMN50401.1"/>
    <property type="molecule type" value="Genomic_DNA"/>
</dbReference>
<dbReference type="SUPFAM" id="SSF57850">
    <property type="entry name" value="RING/U-box"/>
    <property type="match status" value="1"/>
</dbReference>
<evidence type="ECO:0000313" key="14">
    <source>
        <dbReference type="EMBL" id="GMN50401.1"/>
    </source>
</evidence>
<evidence type="ECO:0000259" key="11">
    <source>
        <dbReference type="PROSITE" id="PS50089"/>
    </source>
</evidence>
<dbReference type="InterPro" id="IPR001965">
    <property type="entry name" value="Znf_PHD"/>
</dbReference>
<comment type="subcellular location">
    <subcellularLocation>
        <location evidence="1">Nucleus</location>
    </subcellularLocation>
</comment>
<keyword evidence="3" id="KW-0677">Repeat</keyword>
<proteinExistence type="predicted"/>
<dbReference type="AlphaFoldDB" id="A0AA88AT33"/>
<dbReference type="PANTHER" id="PTHR13763:SF9">
    <property type="entry name" value="BRCA1-ASSOCIATED RING DOMAIN PROTEIN 1"/>
    <property type="match status" value="1"/>
</dbReference>
<name>A0AA88AT33_FICCA</name>
<keyword evidence="4" id="KW-0227">DNA damage</keyword>
<feature type="domain" description="RING-type" evidence="11">
    <location>
        <begin position="34"/>
        <end position="72"/>
    </location>
</feature>
<dbReference type="InterPro" id="IPR027370">
    <property type="entry name" value="Znf-RING_euk"/>
</dbReference>
<dbReference type="InterPro" id="IPR013083">
    <property type="entry name" value="Znf_RING/FYVE/PHD"/>
</dbReference>
<dbReference type="GO" id="GO:0000724">
    <property type="term" value="P:double-strand break repair via homologous recombination"/>
    <property type="evidence" value="ECO:0007669"/>
    <property type="project" value="TreeGrafter"/>
</dbReference>
<dbReference type="CDD" id="cd17734">
    <property type="entry name" value="BRCT_Bard1_rpt1"/>
    <property type="match status" value="1"/>
</dbReference>
<accession>A0AA88AT33</accession>
<keyword evidence="2" id="KW-0479">Metal-binding</keyword>
<dbReference type="Pfam" id="PF13445">
    <property type="entry name" value="zf-RING_UBOX"/>
    <property type="match status" value="1"/>
</dbReference>
<dbReference type="Pfam" id="PF13771">
    <property type="entry name" value="zf-HC5HC2H"/>
    <property type="match status" value="1"/>
</dbReference>
<reference evidence="14" key="1">
    <citation type="submission" date="2023-07" db="EMBL/GenBank/DDBJ databases">
        <title>draft genome sequence of fig (Ficus carica).</title>
        <authorList>
            <person name="Takahashi T."/>
            <person name="Nishimura K."/>
        </authorList>
    </citation>
    <scope>NUCLEOTIDE SEQUENCE</scope>
</reference>
<dbReference type="Gene3D" id="3.30.40.10">
    <property type="entry name" value="Zinc/RING finger domain, C3HC4 (zinc finger)"/>
    <property type="match status" value="2"/>
</dbReference>
<dbReference type="PROSITE" id="PS50172">
    <property type="entry name" value="BRCT"/>
    <property type="match status" value="2"/>
</dbReference>
<organism evidence="14 15">
    <name type="scientific">Ficus carica</name>
    <name type="common">Common fig</name>
    <dbReference type="NCBI Taxonomy" id="3494"/>
    <lineage>
        <taxon>Eukaryota</taxon>
        <taxon>Viridiplantae</taxon>
        <taxon>Streptophyta</taxon>
        <taxon>Embryophyta</taxon>
        <taxon>Tracheophyta</taxon>
        <taxon>Spermatophyta</taxon>
        <taxon>Magnoliopsida</taxon>
        <taxon>eudicotyledons</taxon>
        <taxon>Gunneridae</taxon>
        <taxon>Pentapetalae</taxon>
        <taxon>rosids</taxon>
        <taxon>fabids</taxon>
        <taxon>Rosales</taxon>
        <taxon>Moraceae</taxon>
        <taxon>Ficeae</taxon>
        <taxon>Ficus</taxon>
    </lineage>
</organism>
<dbReference type="Pfam" id="PF00533">
    <property type="entry name" value="BRCT"/>
    <property type="match status" value="1"/>
</dbReference>
<feature type="region of interest" description="Disordered" evidence="10">
    <location>
        <begin position="192"/>
        <end position="262"/>
    </location>
</feature>
<evidence type="ECO:0000256" key="3">
    <source>
        <dbReference type="ARBA" id="ARBA00022737"/>
    </source>
</evidence>
<evidence type="ECO:0000256" key="7">
    <source>
        <dbReference type="ARBA" id="ARBA00023204"/>
    </source>
</evidence>
<dbReference type="InterPro" id="IPR017907">
    <property type="entry name" value="Znf_RING_CS"/>
</dbReference>
<evidence type="ECO:0000256" key="8">
    <source>
        <dbReference type="ARBA" id="ARBA00023242"/>
    </source>
</evidence>
<gene>
    <name evidence="14" type="ORF">TIFTF001_019562</name>
</gene>
<evidence type="ECO:0000256" key="6">
    <source>
        <dbReference type="ARBA" id="ARBA00022833"/>
    </source>
</evidence>
<evidence type="ECO:0000313" key="15">
    <source>
        <dbReference type="Proteomes" id="UP001187192"/>
    </source>
</evidence>
<evidence type="ECO:0000256" key="1">
    <source>
        <dbReference type="ARBA" id="ARBA00004123"/>
    </source>
</evidence>
<dbReference type="InterPro" id="IPR036420">
    <property type="entry name" value="BRCT_dom_sf"/>
</dbReference>
<dbReference type="Gene3D" id="3.40.50.10190">
    <property type="entry name" value="BRCT domain"/>
    <property type="match status" value="2"/>
</dbReference>
<dbReference type="InterPro" id="IPR031099">
    <property type="entry name" value="BRCA1-associated"/>
</dbReference>
<dbReference type="SUPFAM" id="SSF52113">
    <property type="entry name" value="BRCT domain"/>
    <property type="match status" value="2"/>
</dbReference>
<dbReference type="InterPro" id="IPR001841">
    <property type="entry name" value="Znf_RING"/>
</dbReference>
<feature type="domain" description="BRCT" evidence="12">
    <location>
        <begin position="570"/>
        <end position="680"/>
    </location>
</feature>
<dbReference type="GO" id="GO:0008270">
    <property type="term" value="F:zinc ion binding"/>
    <property type="evidence" value="ECO:0007669"/>
    <property type="project" value="UniProtKB-KW"/>
</dbReference>
<dbReference type="PROSITE" id="PS50089">
    <property type="entry name" value="ZF_RING_2"/>
    <property type="match status" value="1"/>
</dbReference>
<dbReference type="Proteomes" id="UP001187192">
    <property type="component" value="Unassembled WGS sequence"/>
</dbReference>
<keyword evidence="7" id="KW-0234">DNA repair</keyword>
<evidence type="ECO:0000259" key="13">
    <source>
        <dbReference type="PROSITE" id="PS51805"/>
    </source>
</evidence>
<keyword evidence="5 9" id="KW-0863">Zinc-finger</keyword>
<dbReference type="SMART" id="SM00292">
    <property type="entry name" value="BRCT"/>
    <property type="match status" value="2"/>
</dbReference>
<keyword evidence="8" id="KW-0539">Nucleus</keyword>
<feature type="domain" description="BRCT" evidence="12">
    <location>
        <begin position="485"/>
        <end position="571"/>
    </location>
</feature>
<keyword evidence="6" id="KW-0862">Zinc</keyword>
<dbReference type="SMART" id="SM00249">
    <property type="entry name" value="PHD"/>
    <property type="match status" value="1"/>
</dbReference>
<evidence type="ECO:0000256" key="9">
    <source>
        <dbReference type="PROSITE-ProRule" id="PRU00175"/>
    </source>
</evidence>
<sequence>MADSEYCDGRSSSSSRLLNPWVLNFQKLGLELKCPLCLRLLNRPTVLPCNHVFCNSCIPGPTQFGADCPVCKAHFVDRDMRRLPLIENMLTIYKCLDNNFSADLLQQAYSDAERVSMHGPTDIWFGDYSRNGQSIDKQFRVDKNGKVDNREYERNDKGIVFTGAKNPKLSSPRSRMRGGGTEECKTLEIDLNPVAQSSPDSHSPPLFGNARDSDNDSYYQYRKHSSKNSLVKRSSEEKNGSRVGNLRYGSSGFGKDGDSREVKRQKQLNFGLEQLGVSSADHNQAVSNAGALLTNSEPELRTISQPSVQSPKILDGQCANKTVCAFCHTSEISVEDTGTMLHYSSGQLVEGYEATLPNVIHVHKVCIDWAPRVHYIDGRIKYLKEEVTRGAKLKCSECGKKGAALGCYVKSCRRSYHVPCAIRVSKCRWDYDDFLMLCPAHSSVRFPNENSKSWKNLLSKDHDIPAIVSCQLSNLVPSPDGEKILFFCGSALSDEEKFLIIKFGKMIGATLSKFWDPNVTHVIAATDDKGACTRTFKFLMAILTGSWIVKVDWIKACIEAKCHVNEEPYEEPKLFSSLNFFFVGDFLASHKEDLQDLVTTAGGTVLKSREELIAQSCEDTAPTPTSLVVYSTDPPEGCKLGEEVVILFQRLSEAEDMASQTGSKVIGHTWLLESIAGHKLHSIVG</sequence>
<evidence type="ECO:0000259" key="12">
    <source>
        <dbReference type="PROSITE" id="PS50172"/>
    </source>
</evidence>
<dbReference type="FunFam" id="3.40.50.10190:FF:000006">
    <property type="entry name" value="Breast cancer type 1 susceptibility protein homolog"/>
    <property type="match status" value="1"/>
</dbReference>
<evidence type="ECO:0000256" key="2">
    <source>
        <dbReference type="ARBA" id="ARBA00022723"/>
    </source>
</evidence>
<comment type="caution">
    <text evidence="14">The sequence shown here is derived from an EMBL/GenBank/DDBJ whole genome shotgun (WGS) entry which is preliminary data.</text>
</comment>
<keyword evidence="15" id="KW-1185">Reference proteome</keyword>
<dbReference type="PROSITE" id="PS51805">
    <property type="entry name" value="EPHD"/>
    <property type="match status" value="1"/>
</dbReference>
<dbReference type="SMART" id="SM00184">
    <property type="entry name" value="RING"/>
    <property type="match status" value="1"/>
</dbReference>
<dbReference type="GO" id="GO:0004842">
    <property type="term" value="F:ubiquitin-protein transferase activity"/>
    <property type="evidence" value="ECO:0007669"/>
    <property type="project" value="TreeGrafter"/>
</dbReference>
<evidence type="ECO:0000256" key="10">
    <source>
        <dbReference type="SAM" id="MobiDB-lite"/>
    </source>
</evidence>
<dbReference type="InterPro" id="IPR001357">
    <property type="entry name" value="BRCT_dom"/>
</dbReference>
<dbReference type="PANTHER" id="PTHR13763">
    <property type="entry name" value="BREAST CANCER TYPE 1 SUSCEPTIBILITY PROTEIN BRCA1"/>
    <property type="match status" value="1"/>
</dbReference>
<dbReference type="GO" id="GO:0005634">
    <property type="term" value="C:nucleus"/>
    <property type="evidence" value="ECO:0007669"/>
    <property type="project" value="UniProtKB-SubCell"/>
</dbReference>
<evidence type="ECO:0000256" key="4">
    <source>
        <dbReference type="ARBA" id="ARBA00022763"/>
    </source>
</evidence>
<evidence type="ECO:0000256" key="5">
    <source>
        <dbReference type="ARBA" id="ARBA00022771"/>
    </source>
</evidence>
<dbReference type="GO" id="GO:0045944">
    <property type="term" value="P:positive regulation of transcription by RNA polymerase II"/>
    <property type="evidence" value="ECO:0007669"/>
    <property type="project" value="TreeGrafter"/>
</dbReference>
<protein>
    <submittedName>
        <fullName evidence="14">Uncharacterized protein</fullName>
    </submittedName>
</protein>
<dbReference type="PROSITE" id="PS00518">
    <property type="entry name" value="ZF_RING_1"/>
    <property type="match status" value="1"/>
</dbReference>
<dbReference type="InterPro" id="IPR034732">
    <property type="entry name" value="EPHD"/>
</dbReference>